<protein>
    <recommendedName>
        <fullName evidence="5">Mitochondrial division protein 1</fullName>
    </recommendedName>
</protein>
<evidence type="ECO:0000256" key="1">
    <source>
        <dbReference type="ARBA" id="ARBA00022574"/>
    </source>
</evidence>
<dbReference type="PANTHER" id="PTHR22847">
    <property type="entry name" value="WD40 REPEAT PROTEIN"/>
    <property type="match status" value="1"/>
</dbReference>
<keyword evidence="1 7" id="KW-0853">WD repeat</keyword>
<dbReference type="Gene3D" id="2.130.10.10">
    <property type="entry name" value="YVTN repeat-like/Quinoprotein amine dehydrogenase"/>
    <property type="match status" value="4"/>
</dbReference>
<dbReference type="GO" id="GO:1990234">
    <property type="term" value="C:transferase complex"/>
    <property type="evidence" value="ECO:0007669"/>
    <property type="project" value="UniProtKB-ARBA"/>
</dbReference>
<feature type="repeat" description="WD" evidence="7">
    <location>
        <begin position="445"/>
        <end position="486"/>
    </location>
</feature>
<dbReference type="PRINTS" id="PR00320">
    <property type="entry name" value="GPROTEINBRPT"/>
</dbReference>
<keyword evidence="2" id="KW-0677">Repeat</keyword>
<dbReference type="InterPro" id="IPR001680">
    <property type="entry name" value="WD40_rpt"/>
</dbReference>
<evidence type="ECO:0000256" key="4">
    <source>
        <dbReference type="ARBA" id="ARBA00038415"/>
    </source>
</evidence>
<gene>
    <name evidence="9" type="ORF">B0H67DRAFT_556955</name>
</gene>
<comment type="function">
    <text evidence="6">Involved in mitochondrial fission. Acts as an adapter protein required to form mitochondrial fission complexes. Formation of these complexes is required to promote constriction and fission of the mitochondrial compartment at a late step in mitochondrial division.</text>
</comment>
<sequence length="650" mass="71109">MAKSGGRSMSGMPKGATPWSEASSVNSQLVYRNISGSPSHVGSKKRKTSSIQINMAGYPKAPQPANSLNFITCQWCGETHEKRRFEGDEWRKHVDKDLKPYICISENCRELPCSFTTFKAWNQHMTAQHGLAWYQDVYPPSSWVCAICLDASSNGFQHPNELYIHMKSRHDFSETQLAAIVHLSKIQVQRRPDICPLCCLHVEDGPEGLPKPMLPGHGENTVPSTVRKNDKEPAELMARHVAAHLQALMFLTIRLMSIRDDDEECASVASSAVDTGDNSTRKMPSRPDSPSEGSAEVLANIEVASEDGKQPGAYDQVDDIPETTENADWLAEGYVAAVQPLLENSATKSNNTAMWQLQQTLNGHGRSVWSVAFSHDSKLLASGSADRTIRLWDTATWQLQQTLNGHGSSVYSVAFSHDSKLLASGSVDRTIRLWDTATWQLQQTLNGHGSSVGSVAFSHDSKLLASGSADRTIRLWDTATWQLQQTLNGHGSPVGSVAFSHDSKLLVSGSDDNTIRLWDTATWQLQQTLNGHGSPVGSVAFSHDSKLLVSGSDDNTIRLWDTATWQLQQTLNGHGSSVGSVAFSHDSKLLASGSADNTIRLWDTATWQLQQTLNGHGSSVGSVAFSHDSKLLASGSVDRTIRLWDRVIVT</sequence>
<evidence type="ECO:0000313" key="10">
    <source>
        <dbReference type="Proteomes" id="UP001172102"/>
    </source>
</evidence>
<dbReference type="EMBL" id="JAUKUA010000006">
    <property type="protein sequence ID" value="KAK0708483.1"/>
    <property type="molecule type" value="Genomic_DNA"/>
</dbReference>
<feature type="repeat" description="WD" evidence="7">
    <location>
        <begin position="361"/>
        <end position="402"/>
    </location>
</feature>
<accession>A0AA40DQM6</accession>
<dbReference type="Proteomes" id="UP001172102">
    <property type="component" value="Unassembled WGS sequence"/>
</dbReference>
<feature type="region of interest" description="Disordered" evidence="8">
    <location>
        <begin position="269"/>
        <end position="294"/>
    </location>
</feature>
<keyword evidence="3" id="KW-0175">Coiled coil</keyword>
<evidence type="ECO:0000256" key="3">
    <source>
        <dbReference type="ARBA" id="ARBA00023054"/>
    </source>
</evidence>
<dbReference type="SMART" id="SM00320">
    <property type="entry name" value="WD40"/>
    <property type="match status" value="7"/>
</dbReference>
<feature type="repeat" description="WD" evidence="7">
    <location>
        <begin position="487"/>
        <end position="528"/>
    </location>
</feature>
<feature type="region of interest" description="Disordered" evidence="8">
    <location>
        <begin position="1"/>
        <end position="21"/>
    </location>
</feature>
<dbReference type="AlphaFoldDB" id="A0AA40DQM6"/>
<keyword evidence="10" id="KW-1185">Reference proteome</keyword>
<feature type="compositionally biased region" description="Polar residues" evidence="8">
    <location>
        <begin position="269"/>
        <end position="282"/>
    </location>
</feature>
<evidence type="ECO:0000313" key="9">
    <source>
        <dbReference type="EMBL" id="KAK0708483.1"/>
    </source>
</evidence>
<dbReference type="GO" id="GO:0005634">
    <property type="term" value="C:nucleus"/>
    <property type="evidence" value="ECO:0007669"/>
    <property type="project" value="TreeGrafter"/>
</dbReference>
<dbReference type="CDD" id="cd00200">
    <property type="entry name" value="WD40"/>
    <property type="match status" value="1"/>
</dbReference>
<evidence type="ECO:0000256" key="5">
    <source>
        <dbReference type="ARBA" id="ARBA00039789"/>
    </source>
</evidence>
<dbReference type="Pfam" id="PF00400">
    <property type="entry name" value="WD40"/>
    <property type="match status" value="7"/>
</dbReference>
<dbReference type="SUPFAM" id="SSF50978">
    <property type="entry name" value="WD40 repeat-like"/>
    <property type="match status" value="1"/>
</dbReference>
<comment type="similarity">
    <text evidence="4">Belongs to the WD repeat MDV1/CAF4 family.</text>
</comment>
<dbReference type="PANTHER" id="PTHR22847:SF637">
    <property type="entry name" value="WD REPEAT DOMAIN 5B"/>
    <property type="match status" value="1"/>
</dbReference>
<dbReference type="PROSITE" id="PS50294">
    <property type="entry name" value="WD_REPEATS_REGION"/>
    <property type="match status" value="7"/>
</dbReference>
<name>A0AA40DQM6_9PEZI</name>
<dbReference type="InterPro" id="IPR036322">
    <property type="entry name" value="WD40_repeat_dom_sf"/>
</dbReference>
<dbReference type="InterPro" id="IPR015943">
    <property type="entry name" value="WD40/YVTN_repeat-like_dom_sf"/>
</dbReference>
<evidence type="ECO:0000256" key="7">
    <source>
        <dbReference type="PROSITE-ProRule" id="PRU00221"/>
    </source>
</evidence>
<dbReference type="InterPro" id="IPR020472">
    <property type="entry name" value="WD40_PAC1"/>
</dbReference>
<evidence type="ECO:0000256" key="2">
    <source>
        <dbReference type="ARBA" id="ARBA00022737"/>
    </source>
</evidence>
<reference evidence="9" key="1">
    <citation type="submission" date="2023-06" db="EMBL/GenBank/DDBJ databases">
        <title>Genome-scale phylogeny and comparative genomics of the fungal order Sordariales.</title>
        <authorList>
            <consortium name="Lawrence Berkeley National Laboratory"/>
            <person name="Hensen N."/>
            <person name="Bonometti L."/>
            <person name="Westerberg I."/>
            <person name="Brannstrom I.O."/>
            <person name="Guillou S."/>
            <person name="Cros-Aarteil S."/>
            <person name="Calhoun S."/>
            <person name="Haridas S."/>
            <person name="Kuo A."/>
            <person name="Mondo S."/>
            <person name="Pangilinan J."/>
            <person name="Riley R."/>
            <person name="Labutti K."/>
            <person name="Andreopoulos B."/>
            <person name="Lipzen A."/>
            <person name="Chen C."/>
            <person name="Yanf M."/>
            <person name="Daum C."/>
            <person name="Ng V."/>
            <person name="Clum A."/>
            <person name="Steindorff A."/>
            <person name="Ohm R."/>
            <person name="Martin F."/>
            <person name="Silar P."/>
            <person name="Natvig D."/>
            <person name="Lalanne C."/>
            <person name="Gautier V."/>
            <person name="Ament-Velasquez S.L."/>
            <person name="Kruys A."/>
            <person name="Hutchinson M.I."/>
            <person name="Powell A.J."/>
            <person name="Barry K."/>
            <person name="Miller A.N."/>
            <person name="Grigoriev I.V."/>
            <person name="Debuchy R."/>
            <person name="Gladieux P."/>
            <person name="Thoren M.H."/>
            <person name="Johannesson H."/>
        </authorList>
    </citation>
    <scope>NUCLEOTIDE SEQUENCE</scope>
    <source>
        <strain evidence="9">SMH4607-1</strain>
    </source>
</reference>
<feature type="repeat" description="WD" evidence="7">
    <location>
        <begin position="613"/>
        <end position="645"/>
    </location>
</feature>
<feature type="repeat" description="WD" evidence="7">
    <location>
        <begin position="529"/>
        <end position="570"/>
    </location>
</feature>
<evidence type="ECO:0000256" key="8">
    <source>
        <dbReference type="SAM" id="MobiDB-lite"/>
    </source>
</evidence>
<feature type="repeat" description="WD" evidence="7">
    <location>
        <begin position="571"/>
        <end position="612"/>
    </location>
</feature>
<feature type="repeat" description="WD" evidence="7">
    <location>
        <begin position="403"/>
        <end position="444"/>
    </location>
</feature>
<organism evidence="9 10">
    <name type="scientific">Lasiosphaeris hirsuta</name>
    <dbReference type="NCBI Taxonomy" id="260670"/>
    <lineage>
        <taxon>Eukaryota</taxon>
        <taxon>Fungi</taxon>
        <taxon>Dikarya</taxon>
        <taxon>Ascomycota</taxon>
        <taxon>Pezizomycotina</taxon>
        <taxon>Sordariomycetes</taxon>
        <taxon>Sordariomycetidae</taxon>
        <taxon>Sordariales</taxon>
        <taxon>Lasiosphaeriaceae</taxon>
        <taxon>Lasiosphaeris</taxon>
    </lineage>
</organism>
<dbReference type="PROSITE" id="PS50082">
    <property type="entry name" value="WD_REPEATS_2"/>
    <property type="match status" value="7"/>
</dbReference>
<evidence type="ECO:0000256" key="6">
    <source>
        <dbReference type="ARBA" id="ARBA00043913"/>
    </source>
</evidence>
<proteinExistence type="inferred from homology"/>
<comment type="caution">
    <text evidence="9">The sequence shown here is derived from an EMBL/GenBank/DDBJ whole genome shotgun (WGS) entry which is preliminary data.</text>
</comment>